<name>A0A9W4UAB6_9PLEO</name>
<gene>
    <name evidence="1" type="ORF">PDIGIT_LOCUS3626</name>
</gene>
<comment type="caution">
    <text evidence="1">The sequence shown here is derived from an EMBL/GenBank/DDBJ whole genome shotgun (WGS) entry which is preliminary data.</text>
</comment>
<sequence length="207" mass="22646">MAARFFRSASKRASSSGVTAMNFCASNRDRGSLVDVRTLRDDGDCGGTAVRGRASSLSASRMTDGCCLTWLDRRLLVLKFRGNCCMAYGSGVYMTSMVAAFVDVDIILSFPTDDFLLWVGRTGKAASACPMIISPCSAMLMLSRTDTLFMLGALLESTSLSPSSSEEEKDKTLEFCRLERDKEESLVLAVVCDVRLCNESWLGEFNR</sequence>
<protein>
    <submittedName>
        <fullName evidence="1">Uncharacterized protein</fullName>
    </submittedName>
</protein>
<evidence type="ECO:0000313" key="1">
    <source>
        <dbReference type="EMBL" id="CAI6321768.1"/>
    </source>
</evidence>
<accession>A0A9W4UAB6</accession>
<keyword evidence="2" id="KW-1185">Reference proteome</keyword>
<proteinExistence type="predicted"/>
<reference evidence="1" key="1">
    <citation type="submission" date="2023-01" db="EMBL/GenBank/DDBJ databases">
        <authorList>
            <person name="Van Ghelder C."/>
            <person name="Rancurel C."/>
        </authorList>
    </citation>
    <scope>NUCLEOTIDE SEQUENCE</scope>
    <source>
        <strain evidence="1">CNCM I-4278</strain>
    </source>
</reference>
<evidence type="ECO:0000313" key="2">
    <source>
        <dbReference type="Proteomes" id="UP001152607"/>
    </source>
</evidence>
<dbReference type="EMBL" id="CAOQHR010000002">
    <property type="protein sequence ID" value="CAI6321768.1"/>
    <property type="molecule type" value="Genomic_DNA"/>
</dbReference>
<organism evidence="1 2">
    <name type="scientific">Periconia digitata</name>
    <dbReference type="NCBI Taxonomy" id="1303443"/>
    <lineage>
        <taxon>Eukaryota</taxon>
        <taxon>Fungi</taxon>
        <taxon>Dikarya</taxon>
        <taxon>Ascomycota</taxon>
        <taxon>Pezizomycotina</taxon>
        <taxon>Dothideomycetes</taxon>
        <taxon>Pleosporomycetidae</taxon>
        <taxon>Pleosporales</taxon>
        <taxon>Massarineae</taxon>
        <taxon>Periconiaceae</taxon>
        <taxon>Periconia</taxon>
    </lineage>
</organism>
<dbReference type="Proteomes" id="UP001152607">
    <property type="component" value="Unassembled WGS sequence"/>
</dbReference>
<dbReference type="AlphaFoldDB" id="A0A9W4UAB6"/>